<gene>
    <name evidence="1" type="ORF">AK812_SmicGene41791</name>
</gene>
<comment type="caution">
    <text evidence="1">The sequence shown here is derived from an EMBL/GenBank/DDBJ whole genome shotgun (WGS) entry which is preliminary data.</text>
</comment>
<keyword evidence="2" id="KW-1185">Reference proteome</keyword>
<accession>A0A1Q9C591</accession>
<evidence type="ECO:0000313" key="2">
    <source>
        <dbReference type="Proteomes" id="UP000186817"/>
    </source>
</evidence>
<dbReference type="AlphaFoldDB" id="A0A1Q9C591"/>
<reference evidence="1 2" key="1">
    <citation type="submission" date="2016-02" db="EMBL/GenBank/DDBJ databases">
        <title>Genome analysis of coral dinoflagellate symbionts highlights evolutionary adaptations to a symbiotic lifestyle.</title>
        <authorList>
            <person name="Aranda M."/>
            <person name="Li Y."/>
            <person name="Liew Y.J."/>
            <person name="Baumgarten S."/>
            <person name="Simakov O."/>
            <person name="Wilson M."/>
            <person name="Piel J."/>
            <person name="Ashoor H."/>
            <person name="Bougouffa S."/>
            <person name="Bajic V.B."/>
            <person name="Ryu T."/>
            <person name="Ravasi T."/>
            <person name="Bayer T."/>
            <person name="Micklem G."/>
            <person name="Kim H."/>
            <person name="Bhak J."/>
            <person name="Lajeunesse T.C."/>
            <person name="Voolstra C.R."/>
        </authorList>
    </citation>
    <scope>NUCLEOTIDE SEQUENCE [LARGE SCALE GENOMIC DNA]</scope>
    <source>
        <strain evidence="1 2">CCMP2467</strain>
    </source>
</reference>
<dbReference type="Proteomes" id="UP000186817">
    <property type="component" value="Unassembled WGS sequence"/>
</dbReference>
<dbReference type="EMBL" id="LSRX01001666">
    <property type="protein sequence ID" value="OLP78077.1"/>
    <property type="molecule type" value="Genomic_DNA"/>
</dbReference>
<name>A0A1Q9C591_SYMMI</name>
<evidence type="ECO:0000313" key="1">
    <source>
        <dbReference type="EMBL" id="OLP78077.1"/>
    </source>
</evidence>
<proteinExistence type="predicted"/>
<sequence>MSIHSQYQHSKSTILDVDMRFIQDAPRQPDVDFTIRRSHPFWIRQRTLEGGLRSGGGGRIEVERQLYQVRTTPSGDVPPDGVELSDRVGRDEDFVRRLFAGQFWVYEGGVALRYPESFRLGGFTTLGFWV</sequence>
<organism evidence="1 2">
    <name type="scientific">Symbiodinium microadriaticum</name>
    <name type="common">Dinoflagellate</name>
    <name type="synonym">Zooxanthella microadriatica</name>
    <dbReference type="NCBI Taxonomy" id="2951"/>
    <lineage>
        <taxon>Eukaryota</taxon>
        <taxon>Sar</taxon>
        <taxon>Alveolata</taxon>
        <taxon>Dinophyceae</taxon>
        <taxon>Suessiales</taxon>
        <taxon>Symbiodiniaceae</taxon>
        <taxon>Symbiodinium</taxon>
    </lineage>
</organism>
<protein>
    <submittedName>
        <fullName evidence="1">Uncharacterized protein</fullName>
    </submittedName>
</protein>